<protein>
    <submittedName>
        <fullName evidence="1">Uncharacterized protein</fullName>
    </submittedName>
</protein>
<proteinExistence type="predicted"/>
<name>A0AAD9IZI9_9ANNE</name>
<organism evidence="1 2">
    <name type="scientific">Paralvinella palmiformis</name>
    <dbReference type="NCBI Taxonomy" id="53620"/>
    <lineage>
        <taxon>Eukaryota</taxon>
        <taxon>Metazoa</taxon>
        <taxon>Spiralia</taxon>
        <taxon>Lophotrochozoa</taxon>
        <taxon>Annelida</taxon>
        <taxon>Polychaeta</taxon>
        <taxon>Sedentaria</taxon>
        <taxon>Canalipalpata</taxon>
        <taxon>Terebellida</taxon>
        <taxon>Terebelliformia</taxon>
        <taxon>Alvinellidae</taxon>
        <taxon>Paralvinella</taxon>
    </lineage>
</organism>
<gene>
    <name evidence="1" type="ORF">LSH36_860g00032</name>
</gene>
<sequence length="252" mass="28511">MDTRTKRTTSSAACTDPERIRKTKDIRSRTLMLKLDPAGGSDQLSGILGRRYTLVDLLQPRDYLSKNHISLRSNALNDIGGKQLFPSLCMVVVYSDVVVFRAMKEDVIDCQAFLAGDTLWWIFSGQEVSMGEERMPIRKRQSTISSRRLSRQDHIEHPNAGCTTCNLFSDCSDQKSDHCFLTYCFMIGRKSVNGNGMLIFRPTDVKSSQRFSLIVLKECWKMVTATEILISKSRNNDGLHRDKSMADDDPVA</sequence>
<reference evidence="1" key="1">
    <citation type="journal article" date="2023" name="Mol. Biol. Evol.">
        <title>Third-Generation Sequencing Reveals the Adaptive Role of the Epigenome in Three Deep-Sea Polychaetes.</title>
        <authorList>
            <person name="Perez M."/>
            <person name="Aroh O."/>
            <person name="Sun Y."/>
            <person name="Lan Y."/>
            <person name="Juniper S.K."/>
            <person name="Young C.R."/>
            <person name="Angers B."/>
            <person name="Qian P.Y."/>
        </authorList>
    </citation>
    <scope>NUCLEOTIDE SEQUENCE</scope>
    <source>
        <strain evidence="1">P08H-3</strain>
    </source>
</reference>
<evidence type="ECO:0000313" key="2">
    <source>
        <dbReference type="Proteomes" id="UP001208570"/>
    </source>
</evidence>
<accession>A0AAD9IZI9</accession>
<evidence type="ECO:0000313" key="1">
    <source>
        <dbReference type="EMBL" id="KAK2143248.1"/>
    </source>
</evidence>
<dbReference type="AlphaFoldDB" id="A0AAD9IZI9"/>
<dbReference type="Proteomes" id="UP001208570">
    <property type="component" value="Unassembled WGS sequence"/>
</dbReference>
<keyword evidence="2" id="KW-1185">Reference proteome</keyword>
<comment type="caution">
    <text evidence="1">The sequence shown here is derived from an EMBL/GenBank/DDBJ whole genome shotgun (WGS) entry which is preliminary data.</text>
</comment>
<dbReference type="EMBL" id="JAODUP010000860">
    <property type="protein sequence ID" value="KAK2143248.1"/>
    <property type="molecule type" value="Genomic_DNA"/>
</dbReference>